<accession>A0ABN5XH53</accession>
<proteinExistence type="predicted"/>
<dbReference type="Proteomes" id="UP000824969">
    <property type="component" value="Chromosome"/>
</dbReference>
<keyword evidence="2" id="KW-1185">Reference proteome</keyword>
<evidence type="ECO:0000313" key="1">
    <source>
        <dbReference type="EMBL" id="BBL68069.1"/>
    </source>
</evidence>
<reference evidence="1 2" key="1">
    <citation type="submission" date="2019-06" db="EMBL/GenBank/DDBJ databases">
        <title>Complete genome sequence of Methanoculleus chikugoensis strain MG62.</title>
        <authorList>
            <person name="Asakawa S."/>
            <person name="Dianou D."/>
        </authorList>
    </citation>
    <scope>NUCLEOTIDE SEQUENCE [LARGE SCALE GENOMIC DNA]</scope>
    <source>
        <strain evidence="1 2">MG62</strain>
    </source>
</reference>
<organism evidence="1 2">
    <name type="scientific">Methanoculleus chikugoensis</name>
    <dbReference type="NCBI Taxonomy" id="118126"/>
    <lineage>
        <taxon>Archaea</taxon>
        <taxon>Methanobacteriati</taxon>
        <taxon>Methanobacteriota</taxon>
        <taxon>Stenosarchaea group</taxon>
        <taxon>Methanomicrobia</taxon>
        <taxon>Methanomicrobiales</taxon>
        <taxon>Methanomicrobiaceae</taxon>
        <taxon>Methanoculleus</taxon>
    </lineage>
</organism>
<gene>
    <name evidence="1" type="ORF">MchiMG62_12500</name>
</gene>
<dbReference type="EMBL" id="AP019781">
    <property type="protein sequence ID" value="BBL68069.1"/>
    <property type="molecule type" value="Genomic_DNA"/>
</dbReference>
<sequence>MLLINYLSTGSTKLIMNATWQALSREAATASEHLAIGVTALGKANYAQPAYYGQAFFALTIGIERSAKLALIIDHFLTQEKFPPISEIRKHGHNIRELLERIDEIASRYNPSERLPRLVIHDQIIAILSDFATNITRYYNFDLITSKSGSVSQSDPNSAWFQHVMLPMIKEHSLNRQMEKRGYNALIIDELINGKALVSYHSEIGENITSVYEASMKKAIADITIPYVRLHVMQIVRFIGRLLSALGYSAQETGSEVIPYMADFFRIYNNDDKYFKTRKTWSIYRL</sequence>
<protein>
    <submittedName>
        <fullName evidence="1">Uncharacterized protein</fullName>
    </submittedName>
</protein>
<evidence type="ECO:0000313" key="2">
    <source>
        <dbReference type="Proteomes" id="UP000824969"/>
    </source>
</evidence>
<name>A0ABN5XH53_9EURY</name>